<dbReference type="Proteomes" id="UP000015042">
    <property type="component" value="Chromosome"/>
</dbReference>
<dbReference type="SUPFAM" id="SSF141452">
    <property type="entry name" value="Hcp1-like"/>
    <property type="match status" value="1"/>
</dbReference>
<dbReference type="eggNOG" id="COG3157">
    <property type="taxonomic scope" value="Bacteria"/>
</dbReference>
<proteinExistence type="predicted"/>
<reference evidence="1 2" key="1">
    <citation type="submission" date="2013-07" db="EMBL/GenBank/DDBJ databases">
        <title>Genome sequence of Salmonella bongori N268-08 - a rare clinical isolate.</title>
        <authorList>
            <person name="Marti R."/>
            <person name="Hagens S."/>
            <person name="Loessner M.J."/>
            <person name="Klumpp J."/>
        </authorList>
    </citation>
    <scope>NUCLEOTIDE SEQUENCE [LARGE SCALE GENOMIC DNA]</scope>
    <source>
        <strain evidence="1 2">N268-08</strain>
    </source>
</reference>
<evidence type="ECO:0000313" key="2">
    <source>
        <dbReference type="Proteomes" id="UP000015042"/>
    </source>
</evidence>
<dbReference type="PATRIC" id="fig|1197719.3.peg.3613"/>
<accession>S5MVX5</accession>
<name>S5MVX5_SALBN</name>
<dbReference type="InterPro" id="IPR036624">
    <property type="entry name" value="Hcp1-lik_sf"/>
</dbReference>
<organism evidence="1 2">
    <name type="scientific">Salmonella bongori N268-08</name>
    <dbReference type="NCBI Taxonomy" id="1197719"/>
    <lineage>
        <taxon>Bacteria</taxon>
        <taxon>Pseudomonadati</taxon>
        <taxon>Pseudomonadota</taxon>
        <taxon>Gammaproteobacteria</taxon>
        <taxon>Enterobacterales</taxon>
        <taxon>Enterobacteriaceae</taxon>
        <taxon>Salmonella</taxon>
    </lineage>
</organism>
<dbReference type="RefSeq" id="WP_020845456.1">
    <property type="nucleotide sequence ID" value="NC_021870.1"/>
</dbReference>
<protein>
    <recommendedName>
        <fullName evidence="3">Type VI secretion system tube protein Hcp</fullName>
    </recommendedName>
</protein>
<dbReference type="KEGG" id="sbz:A464_3622"/>
<dbReference type="AlphaFoldDB" id="S5MVX5"/>
<gene>
    <name evidence="1" type="ORF">A464_3622</name>
</gene>
<dbReference type="Gene3D" id="2.30.110.20">
    <property type="entry name" value="Hcp1-like"/>
    <property type="match status" value="1"/>
</dbReference>
<dbReference type="GeneID" id="71766001"/>
<evidence type="ECO:0000313" key="1">
    <source>
        <dbReference type="EMBL" id="AGR60806.1"/>
    </source>
</evidence>
<sequence length="63" mass="6691">MSDIVYLTVSGQQQGRLSAGCGIESSTGNLWQTGHEDEIFVFSLANSMSGTGKGAQFDGLRFC</sequence>
<evidence type="ECO:0008006" key="3">
    <source>
        <dbReference type="Google" id="ProtNLM"/>
    </source>
</evidence>
<dbReference type="EMBL" id="CP006608">
    <property type="protein sequence ID" value="AGR60806.1"/>
    <property type="molecule type" value="Genomic_DNA"/>
</dbReference>
<dbReference type="HOGENOM" id="CLU_116190_3_1_6"/>